<organism evidence="3 4">
    <name type="scientific">Facklamia lactis</name>
    <dbReference type="NCBI Taxonomy" id="2749967"/>
    <lineage>
        <taxon>Bacteria</taxon>
        <taxon>Bacillati</taxon>
        <taxon>Bacillota</taxon>
        <taxon>Bacilli</taxon>
        <taxon>Lactobacillales</taxon>
        <taxon>Aerococcaceae</taxon>
        <taxon>Facklamia</taxon>
    </lineage>
</organism>
<dbReference type="Proteomes" id="UP000721415">
    <property type="component" value="Unassembled WGS sequence"/>
</dbReference>
<evidence type="ECO:0000256" key="1">
    <source>
        <dbReference type="SAM" id="MobiDB-lite"/>
    </source>
</evidence>
<dbReference type="NCBIfam" id="TIGR02271">
    <property type="entry name" value="YsnF/AvaK domain"/>
    <property type="match status" value="1"/>
</dbReference>
<feature type="domain" description="DUF2382" evidence="2">
    <location>
        <begin position="149"/>
        <end position="257"/>
    </location>
</feature>
<comment type="caution">
    <text evidence="3">The sequence shown here is derived from an EMBL/GenBank/DDBJ whole genome shotgun (WGS) entry which is preliminary data.</text>
</comment>
<keyword evidence="4" id="KW-1185">Reference proteome</keyword>
<feature type="region of interest" description="Disordered" evidence="1">
    <location>
        <begin position="239"/>
        <end position="282"/>
    </location>
</feature>
<feature type="compositionally biased region" description="Basic and acidic residues" evidence="1">
    <location>
        <begin position="239"/>
        <end position="270"/>
    </location>
</feature>
<dbReference type="PANTHER" id="PTHR38463">
    <property type="entry name" value="STRESS RESPONSE PROTEIN YSNF"/>
    <property type="match status" value="1"/>
</dbReference>
<sequence length="282" mass="32338">MVQRYVYGVYPTFAEAEAQADAIVNAGVPSSAVSLVSNDSSHTSRFDSIHAIEVEDNRNWFEKLFGLGEDPDYHGDTVDFSEYETSLRDGQVLVVVDRDYEGQLLDLNGRNVNYNDVERNDYTATGATYNNEREDLDLRDRNFDDTENIRLHEERINIDKQRRDAGEVEITKEVISETQTVEVPVEREEIHIKHKTPTDETADADAFTEEEIVVPISEEEVTVSKDTVVTDEVEVSKTAHTDYETVSEETRREELEIHDQGDLTKERLTDEDLLDENDLDRR</sequence>
<dbReference type="PANTHER" id="PTHR38463:SF1">
    <property type="entry name" value="STRESS RESPONSE PROTEIN YSNF"/>
    <property type="match status" value="1"/>
</dbReference>
<evidence type="ECO:0000259" key="2">
    <source>
        <dbReference type="Pfam" id="PF09557"/>
    </source>
</evidence>
<evidence type="ECO:0000313" key="4">
    <source>
        <dbReference type="Proteomes" id="UP000721415"/>
    </source>
</evidence>
<protein>
    <submittedName>
        <fullName evidence="3">YsnF/AvaK domain-containing protein</fullName>
    </submittedName>
</protein>
<dbReference type="Pfam" id="PF09557">
    <property type="entry name" value="DUF2382"/>
    <property type="match status" value="1"/>
</dbReference>
<dbReference type="InterPro" id="IPR019060">
    <property type="entry name" value="DUF2382"/>
</dbReference>
<evidence type="ECO:0000313" key="3">
    <source>
        <dbReference type="EMBL" id="MBG9986308.1"/>
    </source>
</evidence>
<feature type="compositionally biased region" description="Acidic residues" evidence="1">
    <location>
        <begin position="271"/>
        <end position="282"/>
    </location>
</feature>
<dbReference type="EMBL" id="JACBXQ010000002">
    <property type="protein sequence ID" value="MBG9986308.1"/>
    <property type="molecule type" value="Genomic_DNA"/>
</dbReference>
<accession>A0ABS0LQ73</accession>
<dbReference type="RefSeq" id="WP_197115208.1">
    <property type="nucleotide sequence ID" value="NZ_JACBXQ010000002.1"/>
</dbReference>
<gene>
    <name evidence="3" type="ORF">HZY91_05300</name>
</gene>
<dbReference type="InterPro" id="IPR052967">
    <property type="entry name" value="Stress_Response_Assoc"/>
</dbReference>
<name>A0ABS0LQ73_9LACT</name>
<reference evidence="3 4" key="1">
    <citation type="submission" date="2020-07" db="EMBL/GenBank/DDBJ databases">
        <title>Facklamia lactis sp. nov., isolated from raw milk.</title>
        <authorList>
            <person name="Doll E.V."/>
            <person name="Huptas C."/>
            <person name="Staib L."/>
            <person name="Wenning M."/>
            <person name="Scherer S."/>
        </authorList>
    </citation>
    <scope>NUCLEOTIDE SEQUENCE [LARGE SCALE GENOMIC DNA]</scope>
    <source>
        <strain evidence="3 4">DSM 111018</strain>
    </source>
</reference>
<proteinExistence type="predicted"/>